<evidence type="ECO:0000313" key="6">
    <source>
        <dbReference type="EMBL" id="SDI78243.1"/>
    </source>
</evidence>
<evidence type="ECO:0000256" key="4">
    <source>
        <dbReference type="ARBA" id="ARBA00022679"/>
    </source>
</evidence>
<dbReference type="Proteomes" id="UP000199382">
    <property type="component" value="Unassembled WGS sequence"/>
</dbReference>
<dbReference type="STRING" id="571298.SAMN04488026_100736"/>
<dbReference type="SUPFAM" id="SSF53335">
    <property type="entry name" value="S-adenosyl-L-methionine-dependent methyltransferases"/>
    <property type="match status" value="1"/>
</dbReference>
<name>A0A1G8NDK5_9RHOB</name>
<keyword evidence="7" id="KW-1185">Reference proteome</keyword>
<dbReference type="Gene3D" id="3.40.50.150">
    <property type="entry name" value="Vaccinia Virus protein VP39"/>
    <property type="match status" value="1"/>
</dbReference>
<keyword evidence="5" id="KW-0949">S-adenosyl-L-methionine</keyword>
<dbReference type="AlphaFoldDB" id="A0A1G8NDK5"/>
<keyword evidence="2" id="KW-0698">rRNA processing</keyword>
<gene>
    <name evidence="6" type="ORF">SAMN04488026_100736</name>
</gene>
<dbReference type="EMBL" id="FNEK01000007">
    <property type="protein sequence ID" value="SDI78243.1"/>
    <property type="molecule type" value="Genomic_DNA"/>
</dbReference>
<dbReference type="PANTHER" id="PTHR31760:SF0">
    <property type="entry name" value="S-ADENOSYL-L-METHIONINE-DEPENDENT METHYLTRANSFERASES SUPERFAMILY PROTEIN"/>
    <property type="match status" value="1"/>
</dbReference>
<keyword evidence="3 6" id="KW-0489">Methyltransferase</keyword>
<dbReference type="InterPro" id="IPR029063">
    <property type="entry name" value="SAM-dependent_MTases_sf"/>
</dbReference>
<protein>
    <submittedName>
        <fullName evidence="6">16S rRNA m(7)G-527 methyltransferase</fullName>
    </submittedName>
</protein>
<evidence type="ECO:0000256" key="3">
    <source>
        <dbReference type="ARBA" id="ARBA00022603"/>
    </source>
</evidence>
<keyword evidence="1" id="KW-0963">Cytoplasm</keyword>
<dbReference type="GO" id="GO:0005829">
    <property type="term" value="C:cytosol"/>
    <property type="evidence" value="ECO:0007669"/>
    <property type="project" value="TreeGrafter"/>
</dbReference>
<evidence type="ECO:0000256" key="5">
    <source>
        <dbReference type="ARBA" id="ARBA00022691"/>
    </source>
</evidence>
<evidence type="ECO:0000256" key="2">
    <source>
        <dbReference type="ARBA" id="ARBA00022552"/>
    </source>
</evidence>
<reference evidence="6 7" key="1">
    <citation type="submission" date="2016-10" db="EMBL/GenBank/DDBJ databases">
        <authorList>
            <person name="de Groot N.N."/>
        </authorList>
    </citation>
    <scope>NUCLEOTIDE SEQUENCE [LARGE SCALE GENOMIC DNA]</scope>
    <source>
        <strain evidence="6 7">DSM 25294</strain>
    </source>
</reference>
<organism evidence="6 7">
    <name type="scientific">Aliiruegeria lutimaris</name>
    <dbReference type="NCBI Taxonomy" id="571298"/>
    <lineage>
        <taxon>Bacteria</taxon>
        <taxon>Pseudomonadati</taxon>
        <taxon>Pseudomonadota</taxon>
        <taxon>Alphaproteobacteria</taxon>
        <taxon>Rhodobacterales</taxon>
        <taxon>Roseobacteraceae</taxon>
        <taxon>Aliiruegeria</taxon>
    </lineage>
</organism>
<dbReference type="InterPro" id="IPR003682">
    <property type="entry name" value="rRNA_ssu_MeTfrase_G"/>
</dbReference>
<proteinExistence type="predicted"/>
<dbReference type="GO" id="GO:0070043">
    <property type="term" value="F:rRNA (guanine-N7-)-methyltransferase activity"/>
    <property type="evidence" value="ECO:0007669"/>
    <property type="project" value="TreeGrafter"/>
</dbReference>
<evidence type="ECO:0000313" key="7">
    <source>
        <dbReference type="Proteomes" id="UP000199382"/>
    </source>
</evidence>
<evidence type="ECO:0000256" key="1">
    <source>
        <dbReference type="ARBA" id="ARBA00022490"/>
    </source>
</evidence>
<keyword evidence="4 6" id="KW-0808">Transferase</keyword>
<accession>A0A1G8NDK5</accession>
<sequence>MNCITGGESSWLDFGSGGGFPGLVCAILAQELAPDLRFTLVESDKRKSAFLLNTSRAIDLKVTILAKRIEDVPPQNADIISARAVANLAKLLEYAKPHLSDVGKCIFPKGERFEDELRDARKQWNFKLSQKPSITDDNAAILVLGDIARV</sequence>
<dbReference type="Pfam" id="PF02527">
    <property type="entry name" value="GidB"/>
    <property type="match status" value="1"/>
</dbReference>
<dbReference type="PANTHER" id="PTHR31760">
    <property type="entry name" value="S-ADENOSYL-L-METHIONINE-DEPENDENT METHYLTRANSFERASES SUPERFAMILY PROTEIN"/>
    <property type="match status" value="1"/>
</dbReference>